<organism evidence="2 3">
    <name type="scientific">Lentilactobacillus curieae</name>
    <dbReference type="NCBI Taxonomy" id="1138822"/>
    <lineage>
        <taxon>Bacteria</taxon>
        <taxon>Bacillati</taxon>
        <taxon>Bacillota</taxon>
        <taxon>Bacilli</taxon>
        <taxon>Lactobacillales</taxon>
        <taxon>Lactobacillaceae</taxon>
        <taxon>Lentilactobacillus</taxon>
    </lineage>
</organism>
<evidence type="ECO:0000256" key="1">
    <source>
        <dbReference type="SAM" id="MobiDB-lite"/>
    </source>
</evidence>
<evidence type="ECO:0000313" key="3">
    <source>
        <dbReference type="Proteomes" id="UP000030361"/>
    </source>
</evidence>
<dbReference type="KEGG" id="lcu:PL11_001825"/>
<name>A0A1S6QGL1_9LACO</name>
<protein>
    <submittedName>
        <fullName evidence="2">Uncharacterized protein</fullName>
    </submittedName>
</protein>
<feature type="region of interest" description="Disordered" evidence="1">
    <location>
        <begin position="74"/>
        <end position="105"/>
    </location>
</feature>
<keyword evidence="3" id="KW-1185">Reference proteome</keyword>
<evidence type="ECO:0000313" key="2">
    <source>
        <dbReference type="EMBL" id="AQW20742.1"/>
    </source>
</evidence>
<accession>A0A1S6QGL1</accession>
<dbReference type="AlphaFoldDB" id="A0A1S6QGL1"/>
<gene>
    <name evidence="2" type="ORF">PL11_001825</name>
</gene>
<proteinExistence type="predicted"/>
<dbReference type="EMBL" id="CP018906">
    <property type="protein sequence ID" value="AQW20742.1"/>
    <property type="molecule type" value="Genomic_DNA"/>
</dbReference>
<feature type="compositionally biased region" description="Low complexity" evidence="1">
    <location>
        <begin position="76"/>
        <end position="89"/>
    </location>
</feature>
<dbReference type="Proteomes" id="UP000030361">
    <property type="component" value="Chromosome"/>
</dbReference>
<sequence>MTNVDQDTIENVKGDFTVANGTIGKITFDAKKDGTVYLDAIATNPTIDYVDGSNELGANLNIWRVNVFQHYAPTQTSSSNKDTHSSTSTPTNSVDKKLVAGLDAQ</sequence>
<reference evidence="2 3" key="1">
    <citation type="journal article" date="2015" name="Genome Announc.">
        <title>Genome Sequence of Lactobacillus curieae CCTCC M 2011381T, a Novel Producer of Gamma-aminobutyric Acid.</title>
        <authorList>
            <person name="Wang Y."/>
            <person name="Wang Y."/>
            <person name="Lang C."/>
            <person name="Wei D."/>
            <person name="Xu P."/>
            <person name="Xie J."/>
        </authorList>
    </citation>
    <scope>NUCLEOTIDE SEQUENCE [LARGE SCALE GENOMIC DNA]</scope>
    <source>
        <strain evidence="2 3">CCTCC M 2011381</strain>
    </source>
</reference>
<dbReference type="RefSeq" id="WP_035165940.1">
    <property type="nucleotide sequence ID" value="NZ_CP018906.1"/>
</dbReference>